<dbReference type="Proteomes" id="UP000770015">
    <property type="component" value="Unassembled WGS sequence"/>
</dbReference>
<sequence>MGPGNNLARHLGVLRFKERSLLWLTCGFISIPWNRGGQMAVRGVPSPKARAWFSRAACTRRMELRVFQNAFPLWFPASTEVDGMGSTWAARAEVAQTPLGALSYCRNRSSFGKRKAPLVGQESWRRQLLICQQPGGAVFSRTSTSPSVVCVCICKQAFRWTGENLFGGGLRRPPERERLAGSWIWQVCRWVWCPCKSNGRREI</sequence>
<dbReference type="AlphaFoldDB" id="A0A9P8VK23"/>
<comment type="caution">
    <text evidence="1">The sequence shown here is derived from an EMBL/GenBank/DDBJ whole genome shotgun (WGS) entry which is preliminary data.</text>
</comment>
<evidence type="ECO:0000313" key="2">
    <source>
        <dbReference type="Proteomes" id="UP000770015"/>
    </source>
</evidence>
<name>A0A9P8VK23_9PEZI</name>
<reference evidence="1" key="1">
    <citation type="journal article" date="2021" name="Nat. Commun.">
        <title>Genetic determinants of endophytism in the Arabidopsis root mycobiome.</title>
        <authorList>
            <person name="Mesny F."/>
            <person name="Miyauchi S."/>
            <person name="Thiergart T."/>
            <person name="Pickel B."/>
            <person name="Atanasova L."/>
            <person name="Karlsson M."/>
            <person name="Huettel B."/>
            <person name="Barry K.W."/>
            <person name="Haridas S."/>
            <person name="Chen C."/>
            <person name="Bauer D."/>
            <person name="Andreopoulos W."/>
            <person name="Pangilinan J."/>
            <person name="LaButti K."/>
            <person name="Riley R."/>
            <person name="Lipzen A."/>
            <person name="Clum A."/>
            <person name="Drula E."/>
            <person name="Henrissat B."/>
            <person name="Kohler A."/>
            <person name="Grigoriev I.V."/>
            <person name="Martin F.M."/>
            <person name="Hacquard S."/>
        </authorList>
    </citation>
    <scope>NUCLEOTIDE SEQUENCE</scope>
    <source>
        <strain evidence="1">MPI-SDFR-AT-0117</strain>
    </source>
</reference>
<protein>
    <submittedName>
        <fullName evidence="1">Uncharacterized protein</fullName>
    </submittedName>
</protein>
<evidence type="ECO:0000313" key="1">
    <source>
        <dbReference type="EMBL" id="KAH6692643.1"/>
    </source>
</evidence>
<accession>A0A9P8VK23</accession>
<keyword evidence="2" id="KW-1185">Reference proteome</keyword>
<dbReference type="EMBL" id="JAGSXJ010000004">
    <property type="protein sequence ID" value="KAH6692643.1"/>
    <property type="molecule type" value="Genomic_DNA"/>
</dbReference>
<gene>
    <name evidence="1" type="ORF">F5X68DRAFT_59865</name>
</gene>
<proteinExistence type="predicted"/>
<organism evidence="1 2">
    <name type="scientific">Plectosphaerella plurivora</name>
    <dbReference type="NCBI Taxonomy" id="936078"/>
    <lineage>
        <taxon>Eukaryota</taxon>
        <taxon>Fungi</taxon>
        <taxon>Dikarya</taxon>
        <taxon>Ascomycota</taxon>
        <taxon>Pezizomycotina</taxon>
        <taxon>Sordariomycetes</taxon>
        <taxon>Hypocreomycetidae</taxon>
        <taxon>Glomerellales</taxon>
        <taxon>Plectosphaerellaceae</taxon>
        <taxon>Plectosphaerella</taxon>
    </lineage>
</organism>